<proteinExistence type="predicted"/>
<feature type="domain" description="CRISPR-associated protein Cas6 C-terminal" evidence="1">
    <location>
        <begin position="120"/>
        <end position="236"/>
    </location>
</feature>
<comment type="caution">
    <text evidence="2">The sequence shown here is derived from an EMBL/GenBank/DDBJ whole genome shotgun (WGS) entry which is preliminary data.</text>
</comment>
<dbReference type="Gene3D" id="3.30.70.1890">
    <property type="match status" value="1"/>
</dbReference>
<organism evidence="2 3">
    <name type="scientific">Filifactor villosus</name>
    <dbReference type="NCBI Taxonomy" id="29374"/>
    <lineage>
        <taxon>Bacteria</taxon>
        <taxon>Bacillati</taxon>
        <taxon>Bacillota</taxon>
        <taxon>Clostridia</taxon>
        <taxon>Peptostreptococcales</taxon>
        <taxon>Filifactoraceae</taxon>
        <taxon>Filifactor</taxon>
    </lineage>
</organism>
<dbReference type="Proteomes" id="UP001595916">
    <property type="component" value="Unassembled WGS sequence"/>
</dbReference>
<evidence type="ECO:0000313" key="2">
    <source>
        <dbReference type="EMBL" id="MFC4803753.1"/>
    </source>
</evidence>
<reference evidence="3" key="1">
    <citation type="journal article" date="2019" name="Int. J. Syst. Evol. Microbiol.">
        <title>The Global Catalogue of Microorganisms (GCM) 10K type strain sequencing project: providing services to taxonomists for standard genome sequencing and annotation.</title>
        <authorList>
            <consortium name="The Broad Institute Genomics Platform"/>
            <consortium name="The Broad Institute Genome Sequencing Center for Infectious Disease"/>
            <person name="Wu L."/>
            <person name="Ma J."/>
        </authorList>
    </citation>
    <scope>NUCLEOTIDE SEQUENCE [LARGE SCALE GENOMIC DNA]</scope>
    <source>
        <strain evidence="3">CCUG 46385</strain>
    </source>
</reference>
<dbReference type="EMBL" id="JBHSHL010000003">
    <property type="protein sequence ID" value="MFC4803753.1"/>
    <property type="molecule type" value="Genomic_DNA"/>
</dbReference>
<gene>
    <name evidence="2" type="primary">cas6</name>
    <name evidence="2" type="ORF">ACFO4R_01530</name>
</gene>
<keyword evidence="3" id="KW-1185">Reference proteome</keyword>
<name>A0ABV9QIR2_9FIRM</name>
<sequence length="242" mass="27673">MLAKMNIELQGGSLHPNMASLFHGYLMKEIEPSFAEYLHYNQTNPFTSCIVREKSGDKAHWRITTFNKRAYDRIIAPLAGRSSDSIYIEHKDMEFQIRNMKVEKSSFEELYLNTKRTPRLRLLTPTSFKSDGRTHIFPDVKVLLNGVINKINLHSDSIRIEDEHALEELMKGMYLRDYNLRTAVFSMEKIKVKGFIGTLDVGLYGDPALLELLNFILASAEYTGLGIKTSLGMGGVNIEYRN</sequence>
<protein>
    <submittedName>
        <fullName evidence="2">CRISPR system precrRNA processing endoribonuclease RAMP protein Cas6</fullName>
    </submittedName>
</protein>
<dbReference type="Gene3D" id="3.30.70.1900">
    <property type="match status" value="1"/>
</dbReference>
<dbReference type="CDD" id="cd21141">
    <property type="entry name" value="Cas6_III-like"/>
    <property type="match status" value="1"/>
</dbReference>
<evidence type="ECO:0000259" key="1">
    <source>
        <dbReference type="Pfam" id="PF10040"/>
    </source>
</evidence>
<evidence type="ECO:0000313" key="3">
    <source>
        <dbReference type="Proteomes" id="UP001595916"/>
    </source>
</evidence>
<dbReference type="InterPro" id="IPR045747">
    <property type="entry name" value="CRISPR-assoc_prot_Cas6_N_sf"/>
</dbReference>
<dbReference type="InterPro" id="IPR019267">
    <property type="entry name" value="CRISPR-assoc_Cas6_C"/>
</dbReference>
<dbReference type="RefSeq" id="WP_379787204.1">
    <property type="nucleotide sequence ID" value="NZ_JBHSHL010000003.1"/>
</dbReference>
<dbReference type="Pfam" id="PF10040">
    <property type="entry name" value="CRISPR_Cas6"/>
    <property type="match status" value="1"/>
</dbReference>
<accession>A0ABV9QIR2</accession>